<evidence type="ECO:0000313" key="3">
    <source>
        <dbReference type="Proteomes" id="UP000564385"/>
    </source>
</evidence>
<dbReference type="SUPFAM" id="SSF52540">
    <property type="entry name" value="P-loop containing nucleoside triphosphate hydrolases"/>
    <property type="match status" value="1"/>
</dbReference>
<protein>
    <submittedName>
        <fullName evidence="2">Chromosome partitioning protein</fullName>
    </submittedName>
</protein>
<dbReference type="AlphaFoldDB" id="A0A852VLW7"/>
<dbReference type="PIRSF" id="PIRSF009320">
    <property type="entry name" value="Nuc_binding_HP_1000"/>
    <property type="match status" value="1"/>
</dbReference>
<name>A0A852VLW7_9BACT</name>
<dbReference type="EMBL" id="JACCCU010000005">
    <property type="protein sequence ID" value="NYF92289.1"/>
    <property type="molecule type" value="Genomic_DNA"/>
</dbReference>
<dbReference type="InterPro" id="IPR027417">
    <property type="entry name" value="P-loop_NTPase"/>
</dbReference>
<reference evidence="2 3" key="1">
    <citation type="submission" date="2020-07" db="EMBL/GenBank/DDBJ databases">
        <title>Genomic Encyclopedia of Type Strains, Phase IV (KMG-V): Genome sequencing to study the core and pangenomes of soil and plant-associated prokaryotes.</title>
        <authorList>
            <person name="Whitman W."/>
        </authorList>
    </citation>
    <scope>NUCLEOTIDE SEQUENCE [LARGE SCALE GENOMIC DNA]</scope>
    <source>
        <strain evidence="2 3">M8UP22</strain>
    </source>
</reference>
<comment type="caution">
    <text evidence="2">The sequence shown here is derived from an EMBL/GenBank/DDBJ whole genome shotgun (WGS) entry which is preliminary data.</text>
</comment>
<dbReference type="Proteomes" id="UP000564385">
    <property type="component" value="Unassembled WGS sequence"/>
</dbReference>
<proteinExistence type="predicted"/>
<organism evidence="2 3">
    <name type="scientific">Tunturiibacter lichenicola</name>
    <dbReference type="NCBI Taxonomy" id="2051959"/>
    <lineage>
        <taxon>Bacteria</taxon>
        <taxon>Pseudomonadati</taxon>
        <taxon>Acidobacteriota</taxon>
        <taxon>Terriglobia</taxon>
        <taxon>Terriglobales</taxon>
        <taxon>Acidobacteriaceae</taxon>
        <taxon>Tunturiibacter</taxon>
    </lineage>
</organism>
<gene>
    <name evidence="2" type="ORF">HDF08_004412</name>
</gene>
<dbReference type="PANTHER" id="PTHR13696:SF96">
    <property type="entry name" value="COBQ_COBB_MIND_PARA NUCLEOTIDE BINDING DOMAIN-CONTAINING PROTEIN"/>
    <property type="match status" value="1"/>
</dbReference>
<dbReference type="Gene3D" id="3.40.50.300">
    <property type="entry name" value="P-loop containing nucleotide triphosphate hydrolases"/>
    <property type="match status" value="1"/>
</dbReference>
<dbReference type="InterPro" id="IPR002586">
    <property type="entry name" value="CobQ/CobB/MinD/ParA_Nub-bd_dom"/>
</dbReference>
<dbReference type="CDD" id="cd02042">
    <property type="entry name" value="ParAB_family"/>
    <property type="match status" value="1"/>
</dbReference>
<dbReference type="InterPro" id="IPR050678">
    <property type="entry name" value="DNA_Partitioning_ATPase"/>
</dbReference>
<evidence type="ECO:0000313" key="2">
    <source>
        <dbReference type="EMBL" id="NYF92289.1"/>
    </source>
</evidence>
<evidence type="ECO:0000259" key="1">
    <source>
        <dbReference type="Pfam" id="PF01656"/>
    </source>
</evidence>
<dbReference type="PANTHER" id="PTHR13696">
    <property type="entry name" value="P-LOOP CONTAINING NUCLEOSIDE TRIPHOSPHATE HYDROLASE"/>
    <property type="match status" value="1"/>
</dbReference>
<dbReference type="Pfam" id="PF01656">
    <property type="entry name" value="CbiA"/>
    <property type="match status" value="1"/>
</dbReference>
<sequence>MHEGFFSFYRYVMALIIGMVSQKGGVGKSTLSRLVAREYALAGWTVKIADLDVSQGTSFNWQSRRLQAGIEPVVPVERFGTVEQALKIGSHYDLLILDGPPHSTAGTLKIATASLLTILPTGLSLDDLEPSVLLAHELRKREITAPKIAFALSRVGDSESEIAEARDYITQAGYRVLAGSLPEKTAYRRASDEGRSLTETRFPSLNRRSDELAQGIVDLITTMQKGKAA</sequence>
<accession>A0A852VLW7</accession>
<feature type="domain" description="CobQ/CobB/MinD/ParA nucleotide binding" evidence="1">
    <location>
        <begin position="19"/>
        <end position="196"/>
    </location>
</feature>